<keyword evidence="6 9" id="KW-0418">Kinase</keyword>
<dbReference type="GO" id="GO:0006096">
    <property type="term" value="P:glycolytic process"/>
    <property type="evidence" value="ECO:0007669"/>
    <property type="project" value="InterPro"/>
</dbReference>
<evidence type="ECO:0000256" key="3">
    <source>
        <dbReference type="ARBA" id="ARBA00014701"/>
    </source>
</evidence>
<dbReference type="Proteomes" id="UP000182811">
    <property type="component" value="Unassembled WGS sequence"/>
</dbReference>
<evidence type="ECO:0000256" key="6">
    <source>
        <dbReference type="ARBA" id="ARBA00022777"/>
    </source>
</evidence>
<name>A0A1J5P100_NEOTH</name>
<keyword evidence="4 9" id="KW-0808">Transferase</keyword>
<dbReference type="PANTHER" id="PTHR18964:SF149">
    <property type="entry name" value="BIFUNCTIONAL UDP-N-ACETYLGLUCOSAMINE 2-EPIMERASE_N-ACETYLMANNOSAMINE KINASE"/>
    <property type="match status" value="1"/>
</dbReference>
<dbReference type="GO" id="GO:0005737">
    <property type="term" value="C:cytoplasm"/>
    <property type="evidence" value="ECO:0007669"/>
    <property type="project" value="InterPro"/>
</dbReference>
<evidence type="ECO:0000313" key="9">
    <source>
        <dbReference type="EMBL" id="OIQ61583.1"/>
    </source>
</evidence>
<dbReference type="OrthoDB" id="9810372at2"/>
<organism evidence="9 10">
    <name type="scientific">Neomoorella thermoacetica</name>
    <name type="common">Clostridium thermoaceticum</name>
    <dbReference type="NCBI Taxonomy" id="1525"/>
    <lineage>
        <taxon>Bacteria</taxon>
        <taxon>Bacillati</taxon>
        <taxon>Bacillota</taxon>
        <taxon>Clostridia</taxon>
        <taxon>Neomoorellales</taxon>
        <taxon>Neomoorellaceae</taxon>
        <taxon>Neomoorella</taxon>
    </lineage>
</organism>
<dbReference type="EMBL" id="MDDC01000001">
    <property type="protein sequence ID" value="OIQ61583.1"/>
    <property type="molecule type" value="Genomic_DNA"/>
</dbReference>
<dbReference type="AlphaFoldDB" id="A0A1J5P100"/>
<dbReference type="Gene3D" id="3.30.420.40">
    <property type="match status" value="2"/>
</dbReference>
<dbReference type="InterPro" id="IPR043129">
    <property type="entry name" value="ATPase_NBD"/>
</dbReference>
<protein>
    <recommendedName>
        <fullName evidence="3">Glucokinase</fullName>
        <ecNumber evidence="2">2.7.1.2</ecNumber>
    </recommendedName>
    <alternativeName>
        <fullName evidence="8">Glucose kinase</fullName>
    </alternativeName>
</protein>
<evidence type="ECO:0000256" key="4">
    <source>
        <dbReference type="ARBA" id="ARBA00022679"/>
    </source>
</evidence>
<evidence type="ECO:0000256" key="7">
    <source>
        <dbReference type="ARBA" id="ARBA00022840"/>
    </source>
</evidence>
<dbReference type="PROSITE" id="PS01125">
    <property type="entry name" value="ROK"/>
    <property type="match status" value="1"/>
</dbReference>
<evidence type="ECO:0000256" key="8">
    <source>
        <dbReference type="ARBA" id="ARBA00032386"/>
    </source>
</evidence>
<proteinExistence type="inferred from homology"/>
<evidence type="ECO:0000256" key="2">
    <source>
        <dbReference type="ARBA" id="ARBA00012323"/>
    </source>
</evidence>
<comment type="similarity">
    <text evidence="1">Belongs to the ROK (NagC/XylR) family.</text>
</comment>
<dbReference type="InterPro" id="IPR000600">
    <property type="entry name" value="ROK"/>
</dbReference>
<dbReference type="GO" id="GO:0005524">
    <property type="term" value="F:ATP binding"/>
    <property type="evidence" value="ECO:0007669"/>
    <property type="project" value="UniProtKB-KW"/>
</dbReference>
<dbReference type="NCBIfam" id="TIGR00744">
    <property type="entry name" value="ROK_glcA_fam"/>
    <property type="match status" value="1"/>
</dbReference>
<dbReference type="PANTHER" id="PTHR18964">
    <property type="entry name" value="ROK (REPRESSOR, ORF, KINASE) FAMILY"/>
    <property type="match status" value="1"/>
</dbReference>
<evidence type="ECO:0000313" key="10">
    <source>
        <dbReference type="Proteomes" id="UP000182811"/>
    </source>
</evidence>
<dbReference type="InterPro" id="IPR049874">
    <property type="entry name" value="ROK_cs"/>
</dbReference>
<dbReference type="EC" id="2.7.1.2" evidence="2"/>
<dbReference type="SUPFAM" id="SSF53067">
    <property type="entry name" value="Actin-like ATPase domain"/>
    <property type="match status" value="1"/>
</dbReference>
<gene>
    <name evidence="9" type="primary">glkA</name>
    <name evidence="9" type="ORF">MOTE_01530</name>
</gene>
<evidence type="ECO:0000256" key="1">
    <source>
        <dbReference type="ARBA" id="ARBA00006479"/>
    </source>
</evidence>
<comment type="caution">
    <text evidence="9">The sequence shown here is derived from an EMBL/GenBank/DDBJ whole genome shotgun (WGS) entry which is preliminary data.</text>
</comment>
<keyword evidence="7" id="KW-0067">ATP-binding</keyword>
<dbReference type="CDD" id="cd24076">
    <property type="entry name" value="ASKHA_ATPase_ROK_BsXylR-like"/>
    <property type="match status" value="1"/>
</dbReference>
<keyword evidence="5" id="KW-0547">Nucleotide-binding</keyword>
<dbReference type="InterPro" id="IPR004654">
    <property type="entry name" value="ROK_glcA"/>
</dbReference>
<sequence length="330" mass="34807">MSQYVAGVDLGGTNIAAILMDATGRTRGWMTWPTEASGGPDRVIERIIALIKFTMEQNGITEQQLLGIGLGVPGLVNSQEGKSVFSPNLPGWRDIPVAEMVGRGCGVPVIIDNDVRMAAWGEKLLGAGRGWEDVICLTLGTGIGSGIFIQGKMFKGRDESAGEIGHVTVEKDGPRCNCGNFGCLEMYASGRGIARQARETLEQGGSSLLLELAGGDASSITAATVCRAAIQGDPLARQVMEKTALYLGIALAGLANILNPQRIVLGGGVMGAGELLLEPVRRVVRERAMPLNREVEIVAAELGERAGAIGAAALARQEFILGEGRTKWIW</sequence>
<accession>A0A1J5P100</accession>
<reference evidence="9 10" key="1">
    <citation type="submission" date="2016-08" db="EMBL/GenBank/DDBJ databases">
        <title>Genome-based comparison of Moorella thermoacetic strains.</title>
        <authorList>
            <person name="Poehlein A."/>
            <person name="Bengelsdorf F.R."/>
            <person name="Esser C."/>
            <person name="Duerre P."/>
            <person name="Daniel R."/>
        </authorList>
    </citation>
    <scope>NUCLEOTIDE SEQUENCE [LARGE SCALE GENOMIC DNA]</scope>
    <source>
        <strain evidence="9 10">DSM 21394</strain>
    </source>
</reference>
<dbReference type="Pfam" id="PF00480">
    <property type="entry name" value="ROK"/>
    <property type="match status" value="1"/>
</dbReference>
<dbReference type="GO" id="GO:0004340">
    <property type="term" value="F:glucokinase activity"/>
    <property type="evidence" value="ECO:0007669"/>
    <property type="project" value="UniProtKB-EC"/>
</dbReference>
<evidence type="ECO:0000256" key="5">
    <source>
        <dbReference type="ARBA" id="ARBA00022741"/>
    </source>
</evidence>